<organism evidence="1 2">
    <name type="scientific">Pyricularia oryzae (strain 70-15 / ATCC MYA-4617 / FGSC 8958)</name>
    <name type="common">Rice blast fungus</name>
    <name type="synonym">Magnaporthe oryzae</name>
    <dbReference type="NCBI Taxonomy" id="242507"/>
    <lineage>
        <taxon>Eukaryota</taxon>
        <taxon>Fungi</taxon>
        <taxon>Dikarya</taxon>
        <taxon>Ascomycota</taxon>
        <taxon>Pezizomycotina</taxon>
        <taxon>Sordariomycetes</taxon>
        <taxon>Sordariomycetidae</taxon>
        <taxon>Magnaporthales</taxon>
        <taxon>Pyriculariaceae</taxon>
        <taxon>Pyricularia</taxon>
    </lineage>
</organism>
<dbReference type="HOGENOM" id="CLU_2722692_0_0_1"/>
<sequence>MNKRGAANNLALVRNVSAKPVQVGARNLSASSRPKALLWKPGRFCGCCSALLCLLLGSGRVAPNGWGLESAK</sequence>
<reference key="2">
    <citation type="submission" date="2011-05" db="EMBL/GenBank/DDBJ databases">
        <title>The Genome Sequence of Magnaporthe oryzae 70-15.</title>
        <authorList>
            <consortium name="The Broad Institute Genome Sequencing Platform"/>
            <person name="Ma L.-J."/>
            <person name="Dead R."/>
            <person name="Young S.K."/>
            <person name="Zeng Q."/>
            <person name="Gargeya S."/>
            <person name="Fitzgerald M."/>
            <person name="Haas B."/>
            <person name="Abouelleil A."/>
            <person name="Alvarado L."/>
            <person name="Arachchi H.M."/>
            <person name="Berlin A."/>
            <person name="Brown A."/>
            <person name="Chapman S.B."/>
            <person name="Chen Z."/>
            <person name="Dunbar C."/>
            <person name="Freedman E."/>
            <person name="Gearin G."/>
            <person name="Gellesch M."/>
            <person name="Goldberg J."/>
            <person name="Griggs A."/>
            <person name="Gujja S."/>
            <person name="Heiman D."/>
            <person name="Howarth C."/>
            <person name="Larson L."/>
            <person name="Lui A."/>
            <person name="MacDonald P.J.P."/>
            <person name="Mehta T."/>
            <person name="Montmayeur A."/>
            <person name="Murphy C."/>
            <person name="Neiman D."/>
            <person name="Pearson M."/>
            <person name="Priest M."/>
            <person name="Roberts A."/>
            <person name="Saif S."/>
            <person name="Shea T."/>
            <person name="Shenoy N."/>
            <person name="Sisk P."/>
            <person name="Stolte C."/>
            <person name="Sykes S."/>
            <person name="Yandava C."/>
            <person name="Wortman J."/>
            <person name="Nusbaum C."/>
            <person name="Birren B."/>
        </authorList>
    </citation>
    <scope>NUCLEOTIDE SEQUENCE</scope>
    <source>
        <strain>70-15</strain>
    </source>
</reference>
<dbReference type="Proteomes" id="UP000009058">
    <property type="component" value="Chromosome 2"/>
</dbReference>
<dbReference type="KEGG" id="mgr:MGG_15909"/>
<dbReference type="EMBL" id="CM001232">
    <property type="protein sequence ID" value="EHA55792.1"/>
    <property type="molecule type" value="Genomic_DNA"/>
</dbReference>
<evidence type="ECO:0000313" key="1">
    <source>
        <dbReference type="EMBL" id="EHA55792.1"/>
    </source>
</evidence>
<dbReference type="GeneID" id="12986711"/>
<dbReference type="InParanoid" id="G4MVG6"/>
<name>G4MVG6_PYRO7</name>
<proteinExistence type="predicted"/>
<evidence type="ECO:0000313" key="2">
    <source>
        <dbReference type="Proteomes" id="UP000009058"/>
    </source>
</evidence>
<keyword evidence="2" id="KW-1185">Reference proteome</keyword>
<reference evidence="1 2" key="1">
    <citation type="journal article" date="2005" name="Nature">
        <title>The genome sequence of the rice blast fungus Magnaporthe grisea.</title>
        <authorList>
            <person name="Dean R.A."/>
            <person name="Talbot N.J."/>
            <person name="Ebbole D.J."/>
            <person name="Farman M.L."/>
            <person name="Mitchell T.K."/>
            <person name="Orbach M.J."/>
            <person name="Thon M."/>
            <person name="Kulkarni R."/>
            <person name="Xu J.R."/>
            <person name="Pan H."/>
            <person name="Read N.D."/>
            <person name="Lee Y.H."/>
            <person name="Carbone I."/>
            <person name="Brown D."/>
            <person name="Oh Y.Y."/>
            <person name="Donofrio N."/>
            <person name="Jeong J.S."/>
            <person name="Soanes D.M."/>
            <person name="Djonovic S."/>
            <person name="Kolomiets E."/>
            <person name="Rehmeyer C."/>
            <person name="Li W."/>
            <person name="Harding M."/>
            <person name="Kim S."/>
            <person name="Lebrun M.H."/>
            <person name="Bohnert H."/>
            <person name="Coughlan S."/>
            <person name="Butler J."/>
            <person name="Calvo S."/>
            <person name="Ma L.J."/>
            <person name="Nicol R."/>
            <person name="Purcell S."/>
            <person name="Nusbaum C."/>
            <person name="Galagan J.E."/>
            <person name="Birren B.W."/>
        </authorList>
    </citation>
    <scope>NUCLEOTIDE SEQUENCE [LARGE SCALE GENOMIC DNA]</scope>
    <source>
        <strain evidence="2">70-15 / ATCC MYA-4617 / FGSC 8958</strain>
    </source>
</reference>
<dbReference type="AlphaFoldDB" id="G4MVG6"/>
<dbReference type="VEuPathDB" id="FungiDB:MGG_15909"/>
<dbReference type="RefSeq" id="XP_003715599.1">
    <property type="nucleotide sequence ID" value="XM_003715551.1"/>
</dbReference>
<protein>
    <submittedName>
        <fullName evidence="1">Uncharacterized protein</fullName>
    </submittedName>
</protein>
<accession>G4MVG6</accession>
<gene>
    <name evidence="1" type="ORF">MGG_15909</name>
</gene>